<evidence type="ECO:0000313" key="2">
    <source>
        <dbReference type="EMBL" id="SVA47001.1"/>
    </source>
</evidence>
<feature type="non-terminal residue" evidence="2">
    <location>
        <position position="1"/>
    </location>
</feature>
<proteinExistence type="predicted"/>
<dbReference type="Pfam" id="PF09413">
    <property type="entry name" value="DUF2007"/>
    <property type="match status" value="1"/>
</dbReference>
<name>A0A381W3T0_9ZZZZ</name>
<gene>
    <name evidence="2" type="ORF">METZ01_LOCUS99855</name>
</gene>
<sequence length="107" mass="11882">VIRIYVARHPTDAHLFKGILESEGIDALVRGEALFGARGEAPLTFDTLPSVWVLDTEQVGRASELAREYSRDVVPEGASSNWHCATCREFVEQQFTACWNCGSLRVT</sequence>
<dbReference type="EMBL" id="UINC01010576">
    <property type="protein sequence ID" value="SVA47001.1"/>
    <property type="molecule type" value="Genomic_DNA"/>
</dbReference>
<feature type="domain" description="DUF2007" evidence="1">
    <location>
        <begin position="2"/>
        <end position="69"/>
    </location>
</feature>
<dbReference type="InterPro" id="IPR018551">
    <property type="entry name" value="DUF2007"/>
</dbReference>
<reference evidence="2" key="1">
    <citation type="submission" date="2018-05" db="EMBL/GenBank/DDBJ databases">
        <authorList>
            <person name="Lanie J.A."/>
            <person name="Ng W.-L."/>
            <person name="Kazmierczak K.M."/>
            <person name="Andrzejewski T.M."/>
            <person name="Davidsen T.M."/>
            <person name="Wayne K.J."/>
            <person name="Tettelin H."/>
            <person name="Glass J.I."/>
            <person name="Rusch D."/>
            <person name="Podicherti R."/>
            <person name="Tsui H.-C.T."/>
            <person name="Winkler M.E."/>
        </authorList>
    </citation>
    <scope>NUCLEOTIDE SEQUENCE</scope>
</reference>
<protein>
    <recommendedName>
        <fullName evidence="1">DUF2007 domain-containing protein</fullName>
    </recommendedName>
</protein>
<dbReference type="AlphaFoldDB" id="A0A381W3T0"/>
<accession>A0A381W3T0</accession>
<organism evidence="2">
    <name type="scientific">marine metagenome</name>
    <dbReference type="NCBI Taxonomy" id="408172"/>
    <lineage>
        <taxon>unclassified sequences</taxon>
        <taxon>metagenomes</taxon>
        <taxon>ecological metagenomes</taxon>
    </lineage>
</organism>
<evidence type="ECO:0000259" key="1">
    <source>
        <dbReference type="Pfam" id="PF09413"/>
    </source>
</evidence>